<accession>A0A1F4PZ81</accession>
<keyword evidence="1" id="KW-0732">Signal</keyword>
<dbReference type="Proteomes" id="UP000178724">
    <property type="component" value="Unassembled WGS sequence"/>
</dbReference>
<comment type="caution">
    <text evidence="2">The sequence shown here is derived from an EMBL/GenBank/DDBJ whole genome shotgun (WGS) entry which is preliminary data.</text>
</comment>
<evidence type="ECO:0000256" key="1">
    <source>
        <dbReference type="SAM" id="SignalP"/>
    </source>
</evidence>
<organism evidence="2 3">
    <name type="scientific">candidate division WOR-1 bacterium RIFCSPHIGHO2_01_FULL_53_15</name>
    <dbReference type="NCBI Taxonomy" id="1802564"/>
    <lineage>
        <taxon>Bacteria</taxon>
        <taxon>Bacillati</taxon>
        <taxon>Saganbacteria</taxon>
    </lineage>
</organism>
<feature type="signal peptide" evidence="1">
    <location>
        <begin position="1"/>
        <end position="17"/>
    </location>
</feature>
<name>A0A1F4PZ81_UNCSA</name>
<dbReference type="AlphaFoldDB" id="A0A1F4PZ81"/>
<evidence type="ECO:0000313" key="2">
    <source>
        <dbReference type="EMBL" id="OGB88984.1"/>
    </source>
</evidence>
<dbReference type="EMBL" id="METM01000031">
    <property type="protein sequence ID" value="OGB88984.1"/>
    <property type="molecule type" value="Genomic_DNA"/>
</dbReference>
<proteinExistence type="predicted"/>
<feature type="chain" id="PRO_5009513444" evidence="1">
    <location>
        <begin position="18"/>
        <end position="147"/>
    </location>
</feature>
<protein>
    <submittedName>
        <fullName evidence="2">Uncharacterized protein</fullName>
    </submittedName>
</protein>
<reference evidence="2 3" key="1">
    <citation type="journal article" date="2016" name="Nat. Commun.">
        <title>Thousands of microbial genomes shed light on interconnected biogeochemical processes in an aquifer system.</title>
        <authorList>
            <person name="Anantharaman K."/>
            <person name="Brown C.T."/>
            <person name="Hug L.A."/>
            <person name="Sharon I."/>
            <person name="Castelle C.J."/>
            <person name="Probst A.J."/>
            <person name="Thomas B.C."/>
            <person name="Singh A."/>
            <person name="Wilkins M.J."/>
            <person name="Karaoz U."/>
            <person name="Brodie E.L."/>
            <person name="Williams K.H."/>
            <person name="Hubbard S.S."/>
            <person name="Banfield J.F."/>
        </authorList>
    </citation>
    <scope>NUCLEOTIDE SEQUENCE [LARGE SCALE GENOMIC DNA]</scope>
</reference>
<sequence length="147" mass="15513">MAGPLAIGAGLAAFVYAANSIGDNSTANSMRATLDVPGPFRGDVHFETNGFSGLPTDEVGGKSYFVGEYKGETAYIDPESGGVFRESDMTKPLFVLDDEGKTRLANLQNAVQDIQSNFRSALPTSEGSLESINYNASPLGSLLNKLI</sequence>
<gene>
    <name evidence="2" type="ORF">A2625_04585</name>
</gene>
<evidence type="ECO:0000313" key="3">
    <source>
        <dbReference type="Proteomes" id="UP000178724"/>
    </source>
</evidence>